<keyword evidence="3" id="KW-1185">Reference proteome</keyword>
<dbReference type="EMBL" id="JARAKH010000262">
    <property type="protein sequence ID" value="KAK8374667.1"/>
    <property type="molecule type" value="Genomic_DNA"/>
</dbReference>
<sequence>PGVPACLLPHLGEGQPAPPRPASARQPLHQIKIQQINRDLNRVNSVFRADRNS</sequence>
<accession>A0AAW0SIX6</accession>
<dbReference type="Proteomes" id="UP001487740">
    <property type="component" value="Unassembled WGS sequence"/>
</dbReference>
<gene>
    <name evidence="2" type="ORF">O3P69_016166</name>
</gene>
<feature type="non-terminal residue" evidence="2">
    <location>
        <position position="1"/>
    </location>
</feature>
<dbReference type="AlphaFoldDB" id="A0AAW0SIX6"/>
<proteinExistence type="predicted"/>
<feature type="region of interest" description="Disordered" evidence="1">
    <location>
        <begin position="1"/>
        <end position="26"/>
    </location>
</feature>
<evidence type="ECO:0000256" key="1">
    <source>
        <dbReference type="SAM" id="MobiDB-lite"/>
    </source>
</evidence>
<evidence type="ECO:0000313" key="2">
    <source>
        <dbReference type="EMBL" id="KAK8374667.1"/>
    </source>
</evidence>
<protein>
    <submittedName>
        <fullName evidence="2">Uncharacterized protein</fullName>
    </submittedName>
</protein>
<reference evidence="2 3" key="1">
    <citation type="submission" date="2023-03" db="EMBL/GenBank/DDBJ databases">
        <title>High-quality genome of Scylla paramamosain provides insights in environmental adaptation.</title>
        <authorList>
            <person name="Zhang L."/>
        </authorList>
    </citation>
    <scope>NUCLEOTIDE SEQUENCE [LARGE SCALE GENOMIC DNA]</scope>
    <source>
        <strain evidence="2">LZ_2023a</strain>
        <tissue evidence="2">Muscle</tissue>
    </source>
</reference>
<name>A0AAW0SIX6_SCYPA</name>
<comment type="caution">
    <text evidence="2">The sequence shown here is derived from an EMBL/GenBank/DDBJ whole genome shotgun (WGS) entry which is preliminary data.</text>
</comment>
<evidence type="ECO:0000313" key="3">
    <source>
        <dbReference type="Proteomes" id="UP001487740"/>
    </source>
</evidence>
<organism evidence="2 3">
    <name type="scientific">Scylla paramamosain</name>
    <name type="common">Mud crab</name>
    <dbReference type="NCBI Taxonomy" id="85552"/>
    <lineage>
        <taxon>Eukaryota</taxon>
        <taxon>Metazoa</taxon>
        <taxon>Ecdysozoa</taxon>
        <taxon>Arthropoda</taxon>
        <taxon>Crustacea</taxon>
        <taxon>Multicrustacea</taxon>
        <taxon>Malacostraca</taxon>
        <taxon>Eumalacostraca</taxon>
        <taxon>Eucarida</taxon>
        <taxon>Decapoda</taxon>
        <taxon>Pleocyemata</taxon>
        <taxon>Brachyura</taxon>
        <taxon>Eubrachyura</taxon>
        <taxon>Portunoidea</taxon>
        <taxon>Portunidae</taxon>
        <taxon>Portuninae</taxon>
        <taxon>Scylla</taxon>
    </lineage>
</organism>